<evidence type="ECO:0000256" key="10">
    <source>
        <dbReference type="SAM" id="MobiDB-lite"/>
    </source>
</evidence>
<dbReference type="CDD" id="cd03233">
    <property type="entry name" value="ABCG_PDR_domain1"/>
    <property type="match status" value="1"/>
</dbReference>
<keyword evidence="8 11" id="KW-1133">Transmembrane helix</keyword>
<dbReference type="GO" id="GO:0140359">
    <property type="term" value="F:ABC-type transporter activity"/>
    <property type="evidence" value="ECO:0007669"/>
    <property type="project" value="InterPro"/>
</dbReference>
<dbReference type="GO" id="GO:0005524">
    <property type="term" value="F:ATP binding"/>
    <property type="evidence" value="ECO:0007669"/>
    <property type="project" value="UniProtKB-KW"/>
</dbReference>
<keyword evidence="5" id="KW-0677">Repeat</keyword>
<feature type="transmembrane region" description="Helical" evidence="11">
    <location>
        <begin position="1413"/>
        <end position="1439"/>
    </location>
</feature>
<feature type="transmembrane region" description="Helical" evidence="11">
    <location>
        <begin position="1364"/>
        <end position="1383"/>
    </location>
</feature>
<dbReference type="InterPro" id="IPR034003">
    <property type="entry name" value="ABCG_PDR_2"/>
</dbReference>
<dbReference type="GO" id="GO:0016887">
    <property type="term" value="F:ATP hydrolysis activity"/>
    <property type="evidence" value="ECO:0007669"/>
    <property type="project" value="InterPro"/>
</dbReference>
<proteinExistence type="inferred from homology"/>
<dbReference type="PANTHER" id="PTHR48040">
    <property type="entry name" value="PLEIOTROPIC DRUG RESISTANCE PROTEIN 1-LIKE ISOFORM X1"/>
    <property type="match status" value="1"/>
</dbReference>
<keyword evidence="14" id="KW-1185">Reference proteome</keyword>
<dbReference type="InterPro" id="IPR013581">
    <property type="entry name" value="PDR_assoc"/>
</dbReference>
<feature type="transmembrane region" description="Helical" evidence="11">
    <location>
        <begin position="609"/>
        <end position="631"/>
    </location>
</feature>
<dbReference type="Pfam" id="PF19055">
    <property type="entry name" value="ABC2_membrane_7"/>
    <property type="match status" value="1"/>
</dbReference>
<feature type="transmembrane region" description="Helical" evidence="11">
    <location>
        <begin position="558"/>
        <end position="577"/>
    </location>
</feature>
<dbReference type="InterPro" id="IPR043926">
    <property type="entry name" value="ABCG_dom"/>
</dbReference>
<name>A0A8J5YSD8_9ROSI</name>
<evidence type="ECO:0000256" key="5">
    <source>
        <dbReference type="ARBA" id="ARBA00022737"/>
    </source>
</evidence>
<feature type="transmembrane region" description="Helical" evidence="11">
    <location>
        <begin position="1189"/>
        <end position="1207"/>
    </location>
</feature>
<dbReference type="Pfam" id="PF00005">
    <property type="entry name" value="ABC_tran"/>
    <property type="match status" value="2"/>
</dbReference>
<sequence length="1444" mass="162506">MEGGDIYKASTSLRRSIRSGSSSIWRNNGVDVFSRSSRDEDDEEALKWAALEKLPTVARLRKGILASSQGGANEIDVFDIGWQERKALLERLVKVAEEDNEKFLLKLKNRIQRVGIEVPTIEVRFQHLNIDAQAYVGSNALPTVINFVTNIFESLLVEMGILSSRKKKLTILKDVSGIIKPGRMTLLLGPPSSGKTTLLLALAGKLDTSLKCSGTVTYNGHEMNEFVPQRTAAYISQYDLHIGEMTVRETLAFSARCQGVGDRYDMLAELSRREKQANIKPDPDIDVFMKAAATEGQEVNVITDYILKVLGLEVCADTMVGDEMLRGISGGQKKRVTTGEMLVGPAKALFMDEISTGLDSSTTFQIVNSLKQTVHILNGTAVISLLQPAPETYDLFDDIILLSDGRIVYQGPREHVLSFFESMGFRCPERKGVADFLQEVTSRKDQMQYWARRDQPYRFVTADEFAEAFQSFHVGLQLEDELRTPFEKAKSHPAALTTKKYGVGKWELLKANISREFLLMKRNSFVYIFIFMQLTFMAIVSMTLFLRTEMNRDSIVDGGIYMGAIFFGLIMVMFNGMPEISMTIAKLPVFFKQRDLLFFPAWTYALPRWMLKIPITFVEVAIWVFLTYYVIGFDPNVERLFRQYFILVLVNQMSSGLFRFIAASARNMIVANTFGSFALLILFALSGFILARDDIKSWWIWGYWISPLMYGQSALMVNEFRGHQWSHSLPGSTEPAGIEVLKSRDFFHEPKWYWIGAGGLAAFGSSRAVISEQTESNEQTNGIGGSIQLTNNESSSNRVTNLEIQEEVQRSISSKSSSVTEATVGAIAIKKKGMVLPFEPHSLTFDNVVYSVDMPQEMKQQGITEDRLVLLKGVSGAFRPGVLTALMGVSGAGKTTLMDVLAGRKTGGYIDGNITVSGFQKKQETFARISGYCEQNDIHSPHVTVYESLLYSAWLRLSADVKAETRKMFIEEVMELVELNPLRQALVGLPGVNGLSTEQRKRLTIAVELVANPSIIFMDEPTSGLDARAAAIVMRTVRNTVDTGRTVVCTIHQPSIDIFEAFDELFLMKRGGEEIYVGPLGHHSKHLIKYFEGIQGVSKIKEGYNPATWMLEVTTTAQELALGVDFADIYKNSDLHRRNKALIEDLSKPAAGSKELYFPTQYSQSFLIQCAACLWKQHLSYWRNPPYTAVRFLFTTVIALVFGTMFWDLGSKMNKGQDLTNAMGSMYAAVLFLGIQNASSVQPVVAVERTVFYRERAAGMYSAMPYAISQVIIEMPYIFIQAASYGLIVYAMIGFEWTAAKFFWYLFFMYFTLLYFTFYGMMAVAVTPNYHIASIVSAAFYGLWNLFSGFIIPRPSMPVWWRWYYWACPVAWTLYGLFVSQFGDVETPLEDGDFVGQTVEQYLRSRYGFRHEFLGVVVAVILGFTVLFASIFTVSIKVFNFQRR</sequence>
<dbReference type="Pfam" id="PF01061">
    <property type="entry name" value="ABC2_membrane"/>
    <property type="match status" value="2"/>
</dbReference>
<dbReference type="PROSITE" id="PS50893">
    <property type="entry name" value="ABC_TRANSPORTER_2"/>
    <property type="match status" value="2"/>
</dbReference>
<comment type="similarity">
    <text evidence="2">Belongs to the ABC transporter superfamily. ABCG family. PDR (TC 3.A.1.205) subfamily.</text>
</comment>
<dbReference type="SUPFAM" id="SSF52540">
    <property type="entry name" value="P-loop containing nucleoside triphosphate hydrolases"/>
    <property type="match status" value="2"/>
</dbReference>
<feature type="transmembrane region" description="Helical" evidence="11">
    <location>
        <begin position="1219"/>
        <end position="1235"/>
    </location>
</feature>
<dbReference type="InterPro" id="IPR003593">
    <property type="entry name" value="AAA+_ATPase"/>
</dbReference>
<keyword evidence="9 11" id="KW-0472">Membrane</keyword>
<reference evidence="13 14" key="1">
    <citation type="journal article" date="2021" name="bioRxiv">
        <title>The Gossypium anomalum genome as a resource for cotton improvement and evolutionary analysis of hybrid incompatibility.</title>
        <authorList>
            <person name="Grover C.E."/>
            <person name="Yuan D."/>
            <person name="Arick M.A."/>
            <person name="Miller E.R."/>
            <person name="Hu G."/>
            <person name="Peterson D.G."/>
            <person name="Wendel J.F."/>
            <person name="Udall J.A."/>
        </authorList>
    </citation>
    <scope>NUCLEOTIDE SEQUENCE [LARGE SCALE GENOMIC DNA]</scope>
    <source>
        <strain evidence="13">JFW-Udall</strain>
        <tissue evidence="13">Leaf</tissue>
    </source>
</reference>
<dbReference type="InterPro" id="IPR029481">
    <property type="entry name" value="ABC_trans_N"/>
</dbReference>
<dbReference type="SMART" id="SM00382">
    <property type="entry name" value="AAA"/>
    <property type="match status" value="2"/>
</dbReference>
<evidence type="ECO:0000256" key="6">
    <source>
        <dbReference type="ARBA" id="ARBA00022741"/>
    </source>
</evidence>
<evidence type="ECO:0000256" key="2">
    <source>
        <dbReference type="ARBA" id="ARBA00006012"/>
    </source>
</evidence>
<evidence type="ECO:0000313" key="13">
    <source>
        <dbReference type="EMBL" id="KAG8487977.1"/>
    </source>
</evidence>
<dbReference type="InterPro" id="IPR027417">
    <property type="entry name" value="P-loop_NTPase"/>
</dbReference>
<dbReference type="Proteomes" id="UP000701853">
    <property type="component" value="Chromosome 7"/>
</dbReference>
<evidence type="ECO:0000259" key="12">
    <source>
        <dbReference type="PROSITE" id="PS50893"/>
    </source>
</evidence>
<feature type="domain" description="ABC transporter" evidence="12">
    <location>
        <begin position="843"/>
        <end position="1095"/>
    </location>
</feature>
<feature type="transmembrane region" description="Helical" evidence="11">
    <location>
        <begin position="1332"/>
        <end position="1352"/>
    </location>
</feature>
<dbReference type="PANTHER" id="PTHR48040:SF20">
    <property type="entry name" value="PLEIOTROPIC DRUG RESISTANCE PROTEIN 1"/>
    <property type="match status" value="1"/>
</dbReference>
<dbReference type="InterPro" id="IPR003439">
    <property type="entry name" value="ABC_transporter-like_ATP-bd"/>
</dbReference>
<evidence type="ECO:0000313" key="14">
    <source>
        <dbReference type="Proteomes" id="UP000701853"/>
    </source>
</evidence>
<feature type="transmembrane region" description="Helical" evidence="11">
    <location>
        <begin position="669"/>
        <end position="692"/>
    </location>
</feature>
<dbReference type="OrthoDB" id="66620at2759"/>
<gene>
    <name evidence="13" type="ORF">CXB51_018219</name>
</gene>
<evidence type="ECO:0000256" key="9">
    <source>
        <dbReference type="ARBA" id="ARBA00023136"/>
    </source>
</evidence>
<evidence type="ECO:0000256" key="1">
    <source>
        <dbReference type="ARBA" id="ARBA00004141"/>
    </source>
</evidence>
<keyword evidence="7" id="KW-0067">ATP-binding</keyword>
<dbReference type="FunFam" id="3.40.50.300:FF:000059">
    <property type="entry name" value="ABC transporter G family member 40"/>
    <property type="match status" value="1"/>
</dbReference>
<evidence type="ECO:0000256" key="8">
    <source>
        <dbReference type="ARBA" id="ARBA00022989"/>
    </source>
</evidence>
<evidence type="ECO:0000256" key="3">
    <source>
        <dbReference type="ARBA" id="ARBA00022448"/>
    </source>
</evidence>
<dbReference type="GO" id="GO:0016020">
    <property type="term" value="C:membrane"/>
    <property type="evidence" value="ECO:0007669"/>
    <property type="project" value="UniProtKB-SubCell"/>
</dbReference>
<feature type="transmembrane region" description="Helical" evidence="11">
    <location>
        <begin position="643"/>
        <end position="662"/>
    </location>
</feature>
<dbReference type="Gene3D" id="3.40.50.300">
    <property type="entry name" value="P-loop containing nucleotide triphosphate hydrolases"/>
    <property type="match status" value="2"/>
</dbReference>
<keyword evidence="4 11" id="KW-0812">Transmembrane</keyword>
<dbReference type="InterPro" id="IPR034001">
    <property type="entry name" value="ABCG_PDR_1"/>
</dbReference>
<dbReference type="EMBL" id="JAHUZN010000007">
    <property type="protein sequence ID" value="KAG8487977.1"/>
    <property type="molecule type" value="Genomic_DNA"/>
</dbReference>
<dbReference type="Pfam" id="PF14510">
    <property type="entry name" value="ABC_trans_N"/>
    <property type="match status" value="1"/>
</dbReference>
<accession>A0A8J5YSD8</accession>
<comment type="subcellular location">
    <subcellularLocation>
        <location evidence="1">Membrane</location>
        <topology evidence="1">Multi-pass membrane protein</topology>
    </subcellularLocation>
</comment>
<evidence type="ECO:0000256" key="4">
    <source>
        <dbReference type="ARBA" id="ARBA00022692"/>
    </source>
</evidence>
<feature type="transmembrane region" description="Helical" evidence="11">
    <location>
        <begin position="525"/>
        <end position="546"/>
    </location>
</feature>
<evidence type="ECO:0000256" key="11">
    <source>
        <dbReference type="SAM" id="Phobius"/>
    </source>
</evidence>
<dbReference type="FunFam" id="3.40.50.300:FF:000179">
    <property type="entry name" value="ABC transporter G family member 34"/>
    <property type="match status" value="1"/>
</dbReference>
<feature type="domain" description="ABC transporter" evidence="12">
    <location>
        <begin position="157"/>
        <end position="429"/>
    </location>
</feature>
<feature type="transmembrane region" description="Helical" evidence="11">
    <location>
        <begin position="1275"/>
        <end position="1295"/>
    </location>
</feature>
<feature type="region of interest" description="Disordered" evidence="10">
    <location>
        <begin position="774"/>
        <end position="796"/>
    </location>
</feature>
<protein>
    <recommendedName>
        <fullName evidence="12">ABC transporter domain-containing protein</fullName>
    </recommendedName>
</protein>
<organism evidence="13 14">
    <name type="scientific">Gossypium anomalum</name>
    <dbReference type="NCBI Taxonomy" id="47600"/>
    <lineage>
        <taxon>Eukaryota</taxon>
        <taxon>Viridiplantae</taxon>
        <taxon>Streptophyta</taxon>
        <taxon>Embryophyta</taxon>
        <taxon>Tracheophyta</taxon>
        <taxon>Spermatophyta</taxon>
        <taxon>Magnoliopsida</taxon>
        <taxon>eudicotyledons</taxon>
        <taxon>Gunneridae</taxon>
        <taxon>Pentapetalae</taxon>
        <taxon>rosids</taxon>
        <taxon>malvids</taxon>
        <taxon>Malvales</taxon>
        <taxon>Malvaceae</taxon>
        <taxon>Malvoideae</taxon>
        <taxon>Gossypium</taxon>
    </lineage>
</organism>
<dbReference type="CDD" id="cd03232">
    <property type="entry name" value="ABCG_PDR_domain2"/>
    <property type="match status" value="1"/>
</dbReference>
<evidence type="ECO:0000256" key="7">
    <source>
        <dbReference type="ARBA" id="ARBA00022840"/>
    </source>
</evidence>
<comment type="caution">
    <text evidence="13">The sequence shown here is derived from an EMBL/GenBank/DDBJ whole genome shotgun (WGS) entry which is preliminary data.</text>
</comment>
<dbReference type="InterPro" id="IPR013525">
    <property type="entry name" value="ABC2_TM"/>
</dbReference>
<keyword evidence="3" id="KW-0813">Transport</keyword>
<feature type="transmembrane region" description="Helical" evidence="11">
    <location>
        <begin position="1302"/>
        <end position="1326"/>
    </location>
</feature>
<keyword evidence="6" id="KW-0547">Nucleotide-binding</keyword>
<dbReference type="Pfam" id="PF08370">
    <property type="entry name" value="PDR_assoc"/>
    <property type="match status" value="1"/>
</dbReference>
<feature type="transmembrane region" description="Helical" evidence="11">
    <location>
        <begin position="698"/>
        <end position="717"/>
    </location>
</feature>